<proteinExistence type="predicted"/>
<protein>
    <submittedName>
        <fullName evidence="2">1476_t:CDS:1</fullName>
    </submittedName>
</protein>
<dbReference type="EMBL" id="CAJVPI010002117">
    <property type="protein sequence ID" value="CAG8636196.1"/>
    <property type="molecule type" value="Genomic_DNA"/>
</dbReference>
<evidence type="ECO:0000313" key="2">
    <source>
        <dbReference type="EMBL" id="CAG8636196.1"/>
    </source>
</evidence>
<gene>
    <name evidence="2" type="ORF">PBRASI_LOCUS9521</name>
</gene>
<comment type="caution">
    <text evidence="2">The sequence shown here is derived from an EMBL/GenBank/DDBJ whole genome shotgun (WGS) entry which is preliminary data.</text>
</comment>
<sequence>PREKVTRISSNKALESEIAELQTEIDERRKERARASPINDIIEHLLRINDHASIKLKTEEECKTSFYSVKMKAQRQMMILEVYQDTILQGYQPISIRYWWTPLKTLYALGERLASFATNSSISGQSETSLSYLPYGMYSNNVPILNNDEGFVLPLHKEIWRLIRQWGNTGAGKIDDGMEINELVAALRGSTNENIAGLLIKPDQYQASPDTHAMSDSFDDATDFSESTPRTPPCPYHPFPLSYPSNSQIWTLKTPPVRVGRQVDRPLEANAVSSWSMDNLTNNNPVRTIEHQTNWDRALQTSIADMLSVHDEVGFVG</sequence>
<feature type="region of interest" description="Disordered" evidence="1">
    <location>
        <begin position="209"/>
        <end position="231"/>
    </location>
</feature>
<evidence type="ECO:0000313" key="3">
    <source>
        <dbReference type="Proteomes" id="UP000789739"/>
    </source>
</evidence>
<feature type="non-terminal residue" evidence="2">
    <location>
        <position position="317"/>
    </location>
</feature>
<dbReference type="AlphaFoldDB" id="A0A9N9GUZ8"/>
<dbReference type="OrthoDB" id="25571at2759"/>
<dbReference type="Proteomes" id="UP000789739">
    <property type="component" value="Unassembled WGS sequence"/>
</dbReference>
<evidence type="ECO:0000256" key="1">
    <source>
        <dbReference type="SAM" id="MobiDB-lite"/>
    </source>
</evidence>
<accession>A0A9N9GUZ8</accession>
<name>A0A9N9GUZ8_9GLOM</name>
<organism evidence="2 3">
    <name type="scientific">Paraglomus brasilianum</name>
    <dbReference type="NCBI Taxonomy" id="144538"/>
    <lineage>
        <taxon>Eukaryota</taxon>
        <taxon>Fungi</taxon>
        <taxon>Fungi incertae sedis</taxon>
        <taxon>Mucoromycota</taxon>
        <taxon>Glomeromycotina</taxon>
        <taxon>Glomeromycetes</taxon>
        <taxon>Paraglomerales</taxon>
        <taxon>Paraglomeraceae</taxon>
        <taxon>Paraglomus</taxon>
    </lineage>
</organism>
<reference evidence="2" key="1">
    <citation type="submission" date="2021-06" db="EMBL/GenBank/DDBJ databases">
        <authorList>
            <person name="Kallberg Y."/>
            <person name="Tangrot J."/>
            <person name="Rosling A."/>
        </authorList>
    </citation>
    <scope>NUCLEOTIDE SEQUENCE</scope>
    <source>
        <strain evidence="2">BR232B</strain>
    </source>
</reference>
<keyword evidence="3" id="KW-1185">Reference proteome</keyword>